<dbReference type="SUPFAM" id="SSF53850">
    <property type="entry name" value="Periplasmic binding protein-like II"/>
    <property type="match status" value="1"/>
</dbReference>
<dbReference type="InterPro" id="IPR036390">
    <property type="entry name" value="WH_DNA-bd_sf"/>
</dbReference>
<keyword evidence="2" id="KW-0805">Transcription regulation</keyword>
<dbReference type="PROSITE" id="PS50931">
    <property type="entry name" value="HTH_LYSR"/>
    <property type="match status" value="1"/>
</dbReference>
<dbReference type="Pfam" id="PF00126">
    <property type="entry name" value="HTH_1"/>
    <property type="match status" value="1"/>
</dbReference>
<keyword evidence="3" id="KW-0238">DNA-binding</keyword>
<dbReference type="RefSeq" id="WP_131793493.1">
    <property type="nucleotide sequence ID" value="NZ_CAAAHU010000006.1"/>
</dbReference>
<evidence type="ECO:0000256" key="1">
    <source>
        <dbReference type="ARBA" id="ARBA00009437"/>
    </source>
</evidence>
<dbReference type="InterPro" id="IPR000847">
    <property type="entry name" value="LysR_HTH_N"/>
</dbReference>
<reference evidence="6 7" key="1">
    <citation type="submission" date="2015-11" db="EMBL/GenBank/DDBJ databases">
        <title>Genomic analysis of 38 Legionella species identifies large and diverse effector repertoires.</title>
        <authorList>
            <person name="Burstein D."/>
            <person name="Amaro F."/>
            <person name="Zusman T."/>
            <person name="Lifshitz Z."/>
            <person name="Cohen O."/>
            <person name="Gilbert J.A."/>
            <person name="Pupko T."/>
            <person name="Shuman H.A."/>
            <person name="Segal G."/>
        </authorList>
    </citation>
    <scope>NUCLEOTIDE SEQUENCE [LARGE SCALE GENOMIC DNA]</scope>
    <source>
        <strain evidence="6 7">ATCC 43878</strain>
    </source>
</reference>
<dbReference type="GO" id="GO:0003700">
    <property type="term" value="F:DNA-binding transcription factor activity"/>
    <property type="evidence" value="ECO:0007669"/>
    <property type="project" value="InterPro"/>
</dbReference>
<dbReference type="GO" id="GO:0043565">
    <property type="term" value="F:sequence-specific DNA binding"/>
    <property type="evidence" value="ECO:0007669"/>
    <property type="project" value="TreeGrafter"/>
</dbReference>
<proteinExistence type="inferred from homology"/>
<name>A0A0W0SP26_9GAMM</name>
<dbReference type="PRINTS" id="PR00039">
    <property type="entry name" value="HTHLYSR"/>
</dbReference>
<evidence type="ECO:0000313" key="7">
    <source>
        <dbReference type="Proteomes" id="UP000054742"/>
    </source>
</evidence>
<dbReference type="SUPFAM" id="SSF46785">
    <property type="entry name" value="Winged helix' DNA-binding domain"/>
    <property type="match status" value="1"/>
</dbReference>
<keyword evidence="7" id="KW-1185">Reference proteome</keyword>
<dbReference type="InterPro" id="IPR005119">
    <property type="entry name" value="LysR_subst-bd"/>
</dbReference>
<organism evidence="6 7">
    <name type="scientific">Legionella brunensis</name>
    <dbReference type="NCBI Taxonomy" id="29422"/>
    <lineage>
        <taxon>Bacteria</taxon>
        <taxon>Pseudomonadati</taxon>
        <taxon>Pseudomonadota</taxon>
        <taxon>Gammaproteobacteria</taxon>
        <taxon>Legionellales</taxon>
        <taxon>Legionellaceae</taxon>
        <taxon>Legionella</taxon>
    </lineage>
</organism>
<feature type="domain" description="HTH lysR-type" evidence="5">
    <location>
        <begin position="8"/>
        <end position="65"/>
    </location>
</feature>
<dbReference type="InterPro" id="IPR058163">
    <property type="entry name" value="LysR-type_TF_proteobact-type"/>
</dbReference>
<dbReference type="STRING" id="29422.Lbru_1208"/>
<protein>
    <submittedName>
        <fullName evidence="6">LysR family transcriptional regulator</fullName>
    </submittedName>
</protein>
<dbReference type="Pfam" id="PF03466">
    <property type="entry name" value="LysR_substrate"/>
    <property type="match status" value="1"/>
</dbReference>
<dbReference type="Gene3D" id="3.40.190.290">
    <property type="match status" value="1"/>
</dbReference>
<accession>A0A0W0SP26</accession>
<dbReference type="EMBL" id="LNXV01000008">
    <property type="protein sequence ID" value="KTC84993.1"/>
    <property type="molecule type" value="Genomic_DNA"/>
</dbReference>
<dbReference type="PANTHER" id="PTHR30537">
    <property type="entry name" value="HTH-TYPE TRANSCRIPTIONAL REGULATOR"/>
    <property type="match status" value="1"/>
</dbReference>
<dbReference type="GO" id="GO:0006351">
    <property type="term" value="P:DNA-templated transcription"/>
    <property type="evidence" value="ECO:0007669"/>
    <property type="project" value="TreeGrafter"/>
</dbReference>
<sequence length="313" mass="35314">MRFNELLPDLNNLYFFCLVVEQGSFTKASQGLEITKSKLSRRISELENHLGVRLLNRSTRKLSLTDVGQLVYEHSKAMISEASFAHEAAVQAQAKPKGRIRVTCPALFTQSDFNKIIINFMLRYPEVRVYLEATDRKVDLIEEGFDVALRFQTTSLSDSNLIVRKLGESVHFLVASPAYLQRYPAINFPTELANFSWLGKSRLEGISQLLLTHVNGQEISVPVTPLLESNDWTILKQAALADLGVALLPQEFCQQEIKESKLSRILPDWSLSTASLYLIYPSRRGLIPAVRHFIDFVGEETLKGCKALATRLN</sequence>
<dbReference type="Proteomes" id="UP000054742">
    <property type="component" value="Unassembled WGS sequence"/>
</dbReference>
<dbReference type="OrthoDB" id="9810065at2"/>
<evidence type="ECO:0000256" key="4">
    <source>
        <dbReference type="ARBA" id="ARBA00023163"/>
    </source>
</evidence>
<dbReference type="PATRIC" id="fig|29422.6.peg.1280"/>
<dbReference type="InterPro" id="IPR036388">
    <property type="entry name" value="WH-like_DNA-bd_sf"/>
</dbReference>
<evidence type="ECO:0000313" key="6">
    <source>
        <dbReference type="EMBL" id="KTC84993.1"/>
    </source>
</evidence>
<dbReference type="AlphaFoldDB" id="A0A0W0SP26"/>
<dbReference type="FunFam" id="1.10.10.10:FF:000001">
    <property type="entry name" value="LysR family transcriptional regulator"/>
    <property type="match status" value="1"/>
</dbReference>
<evidence type="ECO:0000256" key="3">
    <source>
        <dbReference type="ARBA" id="ARBA00023125"/>
    </source>
</evidence>
<comment type="similarity">
    <text evidence="1">Belongs to the LysR transcriptional regulatory family.</text>
</comment>
<evidence type="ECO:0000259" key="5">
    <source>
        <dbReference type="PROSITE" id="PS50931"/>
    </source>
</evidence>
<comment type="caution">
    <text evidence="6">The sequence shown here is derived from an EMBL/GenBank/DDBJ whole genome shotgun (WGS) entry which is preliminary data.</text>
</comment>
<gene>
    <name evidence="6" type="ORF">Lbru_1208</name>
</gene>
<keyword evidence="4" id="KW-0804">Transcription</keyword>
<dbReference type="PANTHER" id="PTHR30537:SF31">
    <property type="entry name" value="TRANSCRIPTIONAL REGULATOR, LYSR FAMILY"/>
    <property type="match status" value="1"/>
</dbReference>
<dbReference type="Gene3D" id="1.10.10.10">
    <property type="entry name" value="Winged helix-like DNA-binding domain superfamily/Winged helix DNA-binding domain"/>
    <property type="match status" value="1"/>
</dbReference>
<evidence type="ECO:0000256" key="2">
    <source>
        <dbReference type="ARBA" id="ARBA00023015"/>
    </source>
</evidence>